<feature type="active site" description="Proton donor/acceptor" evidence="7">
    <location>
        <position position="189"/>
    </location>
</feature>
<sequence>MSQEITNTAPIGVFDSGVGGLTVAREIMRQLPNENIVYFGDTARVPYGSKSKDNIIRFSRQIIRFLKTKNVKAVVIACNTASALALETVQKETDLPILGVIVPGARAAVQETRNNCIGIVGTEATIRSETYNKEIHKLNPDIKVIGKPCPLFVPLVEEGFAKHSITKEVIDIYLSEMKKTDIDTMILGCTHYPLLRSSIREYFGESVHIVNPAYETAMDLKKVLAENGMANPSEGEASYEFYVSDAAEKFTKFADSILPYDVTTTKEVNIEEY</sequence>
<protein>
    <recommendedName>
        <fullName evidence="2 7">Glutamate racemase</fullName>
        <ecNumber evidence="2 7">5.1.1.3</ecNumber>
    </recommendedName>
</protein>
<dbReference type="PROSITE" id="PS00924">
    <property type="entry name" value="ASP_GLU_RACEMASE_2"/>
    <property type="match status" value="1"/>
</dbReference>
<feature type="binding site" evidence="7">
    <location>
        <begin position="15"/>
        <end position="16"/>
    </location>
    <ligand>
        <name>substrate</name>
    </ligand>
</feature>
<dbReference type="EMBL" id="JACOOY010000006">
    <property type="protein sequence ID" value="MBC5664890.1"/>
    <property type="molecule type" value="Genomic_DNA"/>
</dbReference>
<feature type="binding site" evidence="7">
    <location>
        <begin position="47"/>
        <end position="48"/>
    </location>
    <ligand>
        <name>substrate</name>
    </ligand>
</feature>
<comment type="function">
    <text evidence="7">Provides the (R)-glutamate required for cell wall biosynthesis.</text>
</comment>
<dbReference type="InterPro" id="IPR001920">
    <property type="entry name" value="Asp/Glu_race"/>
</dbReference>
<dbReference type="NCBIfam" id="TIGR00067">
    <property type="entry name" value="glut_race"/>
    <property type="match status" value="1"/>
</dbReference>
<dbReference type="Proteomes" id="UP000647235">
    <property type="component" value="Unassembled WGS sequence"/>
</dbReference>
<feature type="binding site" evidence="7">
    <location>
        <begin position="79"/>
        <end position="80"/>
    </location>
    <ligand>
        <name>substrate</name>
    </ligand>
</feature>
<keyword evidence="5 7" id="KW-0413">Isomerase</keyword>
<evidence type="ECO:0000256" key="5">
    <source>
        <dbReference type="ARBA" id="ARBA00023235"/>
    </source>
</evidence>
<accession>A0ABR7EWK2</accession>
<dbReference type="InterPro" id="IPR033134">
    <property type="entry name" value="Asp/Glu_racemase_AS_2"/>
</dbReference>
<keyword evidence="3 7" id="KW-0133">Cell shape</keyword>
<dbReference type="EC" id="5.1.1.3" evidence="2 7"/>
<dbReference type="PANTHER" id="PTHR21198">
    <property type="entry name" value="GLUTAMATE RACEMASE"/>
    <property type="match status" value="1"/>
</dbReference>
<gene>
    <name evidence="7" type="primary">murI</name>
    <name evidence="8" type="ORF">H8S07_06315</name>
</gene>
<name>A0ABR7EWK2_9FIRM</name>
<dbReference type="RefSeq" id="WP_186855683.1">
    <property type="nucleotide sequence ID" value="NZ_JACOOY010000006.1"/>
</dbReference>
<comment type="similarity">
    <text evidence="7">Belongs to the aspartate/glutamate racemases family.</text>
</comment>
<evidence type="ECO:0000256" key="1">
    <source>
        <dbReference type="ARBA" id="ARBA00001602"/>
    </source>
</evidence>
<evidence type="ECO:0000256" key="3">
    <source>
        <dbReference type="ARBA" id="ARBA00022960"/>
    </source>
</evidence>
<dbReference type="HAMAP" id="MF_00258">
    <property type="entry name" value="Glu_racemase"/>
    <property type="match status" value="1"/>
</dbReference>
<dbReference type="PANTHER" id="PTHR21198:SF2">
    <property type="entry name" value="GLUTAMATE RACEMASE"/>
    <property type="match status" value="1"/>
</dbReference>
<feature type="binding site" evidence="7">
    <location>
        <begin position="190"/>
        <end position="191"/>
    </location>
    <ligand>
        <name>substrate</name>
    </ligand>
</feature>
<dbReference type="SUPFAM" id="SSF53681">
    <property type="entry name" value="Aspartate/glutamate racemase"/>
    <property type="match status" value="2"/>
</dbReference>
<dbReference type="InterPro" id="IPR004391">
    <property type="entry name" value="Glu_race"/>
</dbReference>
<dbReference type="GO" id="GO:0008881">
    <property type="term" value="F:glutamate racemase activity"/>
    <property type="evidence" value="ECO:0007669"/>
    <property type="project" value="UniProtKB-EC"/>
</dbReference>
<organism evidence="8 9">
    <name type="scientific">Dorea hominis</name>
    <dbReference type="NCBI Taxonomy" id="2763040"/>
    <lineage>
        <taxon>Bacteria</taxon>
        <taxon>Bacillati</taxon>
        <taxon>Bacillota</taxon>
        <taxon>Clostridia</taxon>
        <taxon>Lachnospirales</taxon>
        <taxon>Lachnospiraceae</taxon>
        <taxon>Dorea</taxon>
    </lineage>
</organism>
<feature type="active site" description="Proton donor/acceptor" evidence="7">
    <location>
        <position position="78"/>
    </location>
</feature>
<evidence type="ECO:0000256" key="4">
    <source>
        <dbReference type="ARBA" id="ARBA00022984"/>
    </source>
</evidence>
<evidence type="ECO:0000256" key="2">
    <source>
        <dbReference type="ARBA" id="ARBA00013090"/>
    </source>
</evidence>
<keyword evidence="4 7" id="KW-0573">Peptidoglycan synthesis</keyword>
<comment type="catalytic activity">
    <reaction evidence="1 7">
        <text>L-glutamate = D-glutamate</text>
        <dbReference type="Rhea" id="RHEA:12813"/>
        <dbReference type="ChEBI" id="CHEBI:29985"/>
        <dbReference type="ChEBI" id="CHEBI:29986"/>
        <dbReference type="EC" id="5.1.1.3"/>
    </reaction>
</comment>
<dbReference type="Pfam" id="PF01177">
    <property type="entry name" value="Asp_Glu_race"/>
    <property type="match status" value="1"/>
</dbReference>
<keyword evidence="6 7" id="KW-0961">Cell wall biogenesis/degradation</keyword>
<evidence type="ECO:0000313" key="9">
    <source>
        <dbReference type="Proteomes" id="UP000647235"/>
    </source>
</evidence>
<reference evidence="8 9" key="1">
    <citation type="submission" date="2020-08" db="EMBL/GenBank/DDBJ databases">
        <title>Genome public.</title>
        <authorList>
            <person name="Liu C."/>
            <person name="Sun Q."/>
        </authorList>
    </citation>
    <scope>NUCLEOTIDE SEQUENCE [LARGE SCALE GENOMIC DNA]</scope>
    <source>
        <strain evidence="8 9">NSJ-36</strain>
    </source>
</reference>
<comment type="pathway">
    <text evidence="7">Cell wall biogenesis; peptidoglycan biosynthesis.</text>
</comment>
<dbReference type="InterPro" id="IPR015942">
    <property type="entry name" value="Asp/Glu/hydantoin_racemase"/>
</dbReference>
<comment type="caution">
    <text evidence="8">The sequence shown here is derived from an EMBL/GenBank/DDBJ whole genome shotgun (WGS) entry which is preliminary data.</text>
</comment>
<dbReference type="InterPro" id="IPR018187">
    <property type="entry name" value="Asp/Glu_racemase_AS_1"/>
</dbReference>
<keyword evidence="9" id="KW-1185">Reference proteome</keyword>
<dbReference type="Gene3D" id="3.40.50.1860">
    <property type="match status" value="2"/>
</dbReference>
<evidence type="ECO:0000256" key="7">
    <source>
        <dbReference type="HAMAP-Rule" id="MF_00258"/>
    </source>
</evidence>
<proteinExistence type="inferred from homology"/>
<evidence type="ECO:0000313" key="8">
    <source>
        <dbReference type="EMBL" id="MBC5664890.1"/>
    </source>
</evidence>
<evidence type="ECO:0000256" key="6">
    <source>
        <dbReference type="ARBA" id="ARBA00023316"/>
    </source>
</evidence>
<dbReference type="PROSITE" id="PS00923">
    <property type="entry name" value="ASP_GLU_RACEMASE_1"/>
    <property type="match status" value="1"/>
</dbReference>